<protein>
    <submittedName>
        <fullName evidence="1">Uncharacterized protein</fullName>
    </submittedName>
</protein>
<accession>A0A382AP35</accession>
<organism evidence="1">
    <name type="scientific">marine metagenome</name>
    <dbReference type="NCBI Taxonomy" id="408172"/>
    <lineage>
        <taxon>unclassified sequences</taxon>
        <taxon>metagenomes</taxon>
        <taxon>ecological metagenomes</taxon>
    </lineage>
</organism>
<dbReference type="AlphaFoldDB" id="A0A382AP35"/>
<gene>
    <name evidence="1" type="ORF">METZ01_LOCUS156169</name>
</gene>
<evidence type="ECO:0000313" key="1">
    <source>
        <dbReference type="EMBL" id="SVB03315.1"/>
    </source>
</evidence>
<name>A0A382AP35_9ZZZZ</name>
<feature type="non-terminal residue" evidence="1">
    <location>
        <position position="172"/>
    </location>
</feature>
<reference evidence="1" key="1">
    <citation type="submission" date="2018-05" db="EMBL/GenBank/DDBJ databases">
        <authorList>
            <person name="Lanie J.A."/>
            <person name="Ng W.-L."/>
            <person name="Kazmierczak K.M."/>
            <person name="Andrzejewski T.M."/>
            <person name="Davidsen T.M."/>
            <person name="Wayne K.J."/>
            <person name="Tettelin H."/>
            <person name="Glass J.I."/>
            <person name="Rusch D."/>
            <person name="Podicherti R."/>
            <person name="Tsui H.-C.T."/>
            <person name="Winkler M.E."/>
        </authorList>
    </citation>
    <scope>NUCLEOTIDE SEQUENCE</scope>
</reference>
<sequence>MQILFCLVVTGVLGTTNLLAQVSSDSLAQEGTEVSYEFNMDQSAAVVPFGPGEKLTYRVKIGIVNSGTAHMEVVGIDSIKEEPSYHLAMSLKGSLLFGAVQVDDYYQSWLGTRSISSHRYISDVHQLTYHRYRNFEFYPQEMSWEETESGETGRLATALPLDDISFLYFVRT</sequence>
<dbReference type="EMBL" id="UINC01026234">
    <property type="protein sequence ID" value="SVB03315.1"/>
    <property type="molecule type" value="Genomic_DNA"/>
</dbReference>
<dbReference type="Pfam" id="PF11306">
    <property type="entry name" value="DUF3108"/>
    <property type="match status" value="1"/>
</dbReference>
<proteinExistence type="predicted"/>
<dbReference type="InterPro" id="IPR021457">
    <property type="entry name" value="DUF3108"/>
</dbReference>